<protein>
    <submittedName>
        <fullName evidence="1">Uncharacterized protein</fullName>
    </submittedName>
</protein>
<evidence type="ECO:0000313" key="1">
    <source>
        <dbReference type="EMBL" id="SMC64416.1"/>
    </source>
</evidence>
<keyword evidence="2" id="KW-1185">Reference proteome</keyword>
<dbReference type="STRING" id="1434700.SAMN06296427_10588"/>
<organism evidence="1 2">
    <name type="scientific">Moheibacter sediminis</name>
    <dbReference type="NCBI Taxonomy" id="1434700"/>
    <lineage>
        <taxon>Bacteria</taxon>
        <taxon>Pseudomonadati</taxon>
        <taxon>Bacteroidota</taxon>
        <taxon>Flavobacteriia</taxon>
        <taxon>Flavobacteriales</taxon>
        <taxon>Weeksellaceae</taxon>
        <taxon>Moheibacter</taxon>
    </lineage>
</organism>
<name>A0A1W2AUP5_9FLAO</name>
<dbReference type="EMBL" id="FWXS01000005">
    <property type="protein sequence ID" value="SMC64416.1"/>
    <property type="molecule type" value="Genomic_DNA"/>
</dbReference>
<proteinExistence type="predicted"/>
<dbReference type="Proteomes" id="UP000192393">
    <property type="component" value="Unassembled WGS sequence"/>
</dbReference>
<dbReference type="AlphaFoldDB" id="A0A1W2AUP5"/>
<sequence length="253" mass="28844">MKNFITALVLISFSMLNAQQISDYKYIVIPETFSDFKTNQYHLNTYLKNLLERKDYQILSENVQEWPAEAQQNTCSVLKADLKKGKSLLKNKLDVSFTDCQQKTIANLEGTSAVKEYDKGYQEAVKIAVQNVKNQNAKPIEQIKNSETPVEIVKYEEPKVNPSMQNSGIKAYSNGEIKLTKSDLTDGSFFLINESNSQIYAQFFPSSKNGVYRVKVTDPKGNYETIGFFDGNNLEIEINSDNNQKKLIQFKQL</sequence>
<evidence type="ECO:0000313" key="2">
    <source>
        <dbReference type="Proteomes" id="UP000192393"/>
    </source>
</evidence>
<reference evidence="1 2" key="1">
    <citation type="submission" date="2017-04" db="EMBL/GenBank/DDBJ databases">
        <authorList>
            <person name="Afonso C.L."/>
            <person name="Miller P.J."/>
            <person name="Scott M.A."/>
            <person name="Spackman E."/>
            <person name="Goraichik I."/>
            <person name="Dimitrov K.M."/>
            <person name="Suarez D.L."/>
            <person name="Swayne D.E."/>
        </authorList>
    </citation>
    <scope>NUCLEOTIDE SEQUENCE [LARGE SCALE GENOMIC DNA]</scope>
    <source>
        <strain evidence="1 2">CGMCC 1.12708</strain>
    </source>
</reference>
<dbReference type="OrthoDB" id="1274006at2"/>
<dbReference type="RefSeq" id="WP_084017296.1">
    <property type="nucleotide sequence ID" value="NZ_FWXS01000005.1"/>
</dbReference>
<accession>A0A1W2AUP5</accession>
<gene>
    <name evidence="1" type="ORF">SAMN06296427_10588</name>
</gene>